<dbReference type="Gene3D" id="2.50.20.20">
    <property type="match status" value="1"/>
</dbReference>
<keyword evidence="2" id="KW-0812">Transmembrane</keyword>
<dbReference type="Proteomes" id="UP001049518">
    <property type="component" value="Chromosome"/>
</dbReference>
<feature type="transmembrane region" description="Helical" evidence="2">
    <location>
        <begin position="159"/>
        <end position="182"/>
    </location>
</feature>
<gene>
    <name evidence="3" type="ORF">AGRA3207_004777</name>
</gene>
<reference evidence="3" key="1">
    <citation type="submission" date="2020-07" db="EMBL/GenBank/DDBJ databases">
        <authorList>
            <person name="Tarantini F.S."/>
            <person name="Hong K.W."/>
            <person name="Chan K.G."/>
        </authorList>
    </citation>
    <scope>NUCLEOTIDE SEQUENCE</scope>
    <source>
        <strain evidence="3">32-07</strain>
    </source>
</reference>
<evidence type="ECO:0000256" key="2">
    <source>
        <dbReference type="SAM" id="Phobius"/>
    </source>
</evidence>
<accession>A0ABX8QXV9</accession>
<evidence type="ECO:0000313" key="3">
    <source>
        <dbReference type="EMBL" id="QXJ23600.1"/>
    </source>
</evidence>
<feature type="region of interest" description="Disordered" evidence="1">
    <location>
        <begin position="1"/>
        <end position="150"/>
    </location>
</feature>
<feature type="compositionally biased region" description="Pro residues" evidence="1">
    <location>
        <begin position="120"/>
        <end position="146"/>
    </location>
</feature>
<protein>
    <submittedName>
        <fullName evidence="3">Uncharacterized protein</fullName>
    </submittedName>
</protein>
<organism evidence="3 4">
    <name type="scientific">Actinomadura graeca</name>
    <dbReference type="NCBI Taxonomy" id="2750812"/>
    <lineage>
        <taxon>Bacteria</taxon>
        <taxon>Bacillati</taxon>
        <taxon>Actinomycetota</taxon>
        <taxon>Actinomycetes</taxon>
        <taxon>Streptosporangiales</taxon>
        <taxon>Thermomonosporaceae</taxon>
        <taxon>Actinomadura</taxon>
    </lineage>
</organism>
<evidence type="ECO:0000256" key="1">
    <source>
        <dbReference type="SAM" id="MobiDB-lite"/>
    </source>
</evidence>
<evidence type="ECO:0000313" key="4">
    <source>
        <dbReference type="Proteomes" id="UP001049518"/>
    </source>
</evidence>
<feature type="region of interest" description="Disordered" evidence="1">
    <location>
        <begin position="508"/>
        <end position="546"/>
    </location>
</feature>
<keyword evidence="2" id="KW-0472">Membrane</keyword>
<keyword evidence="2" id="KW-1133">Transmembrane helix</keyword>
<sequence>MSVEQDEPSPAASRPSGGAAADKLVAGGRLAGRPVAGGPPPDKVVATGPAPAPEEPPSDEPAAEPDAGSADADTTGVADTTVPDGFAVGEPATVTDVPVFAPPPPPGVGATVPDGFAPGGIPPAAPSPAGPPPGGPFPPGPPPPPGGSARERMLRRRRVVITVAAGLAALTAAAVGGTAVVGEGEAEKKAPKPTAAARSEWSREAGQQLAAEAGLRYDGTLTVAGKPVQARLRVTRSGLASGTLTAGTLKADVIAVDGVTYIKAGLTFWRDYAGEGARPDNYAGRWSKAPATVPGFDVPALLAPKSIASRLAKAAVRPPTEDVGGTRAYKIRTPAADYLVAAAAPHRLLAVRTAGHGDPRFTVTPLPNVAPVLAELRPRVAGLGGAADPALRFAPGKLSFVNCDQNPNGCTVSVPATLSAPDTTVPDGARAALFAMVVSKGRSLGSCAGSDEVPAGRTLVLRCTVTGRAWRSWMKAALDQPGPHRYEAQARVVGEAVAVTAVPALLDVVDRERRKARPQPSGEAGAQSGTGRQDAPNAGTAGQPSP</sequence>
<name>A0ABX8QXV9_9ACTN</name>
<feature type="compositionally biased region" description="Low complexity" evidence="1">
    <location>
        <begin position="8"/>
        <end position="21"/>
    </location>
</feature>
<dbReference type="EMBL" id="CP059572">
    <property type="protein sequence ID" value="QXJ23600.1"/>
    <property type="molecule type" value="Genomic_DNA"/>
</dbReference>
<feature type="compositionally biased region" description="Low complexity" evidence="1">
    <location>
        <begin position="64"/>
        <end position="82"/>
    </location>
</feature>
<dbReference type="RefSeq" id="WP_231329289.1">
    <property type="nucleotide sequence ID" value="NZ_CP059572.1"/>
</dbReference>
<proteinExistence type="predicted"/>
<keyword evidence="4" id="KW-1185">Reference proteome</keyword>